<evidence type="ECO:0000259" key="8">
    <source>
        <dbReference type="Pfam" id="PF00462"/>
    </source>
</evidence>
<keyword evidence="3 7" id="KW-0813">Transport</keyword>
<gene>
    <name evidence="9" type="primary">grxC</name>
    <name evidence="9" type="ORF">RUM4293_01831</name>
</gene>
<dbReference type="CDD" id="cd03418">
    <property type="entry name" value="GRX_GRXb_1_3_like"/>
    <property type="match status" value="1"/>
</dbReference>
<evidence type="ECO:0000256" key="1">
    <source>
        <dbReference type="ARBA" id="ARBA00002549"/>
    </source>
</evidence>
<evidence type="ECO:0000313" key="9">
    <source>
        <dbReference type="EMBL" id="CUH42942.1"/>
    </source>
</evidence>
<accession>A0A0P1EK21</accession>
<dbReference type="GO" id="GO:0015038">
    <property type="term" value="F:glutathione disulfide oxidoreductase activity"/>
    <property type="evidence" value="ECO:0007669"/>
    <property type="project" value="UniProtKB-UniRule"/>
</dbReference>
<dbReference type="RefSeq" id="WP_058272991.1">
    <property type="nucleotide sequence ID" value="NZ_CYPS01000032.1"/>
</dbReference>
<keyword evidence="7" id="KW-0963">Cytoplasm</keyword>
<dbReference type="PROSITE" id="PS51354">
    <property type="entry name" value="GLUTAREDOXIN_2"/>
    <property type="match status" value="1"/>
</dbReference>
<name>A0A0P1EK21_9RHOB</name>
<evidence type="ECO:0000256" key="5">
    <source>
        <dbReference type="ARBA" id="ARBA00023157"/>
    </source>
</evidence>
<proteinExistence type="inferred from homology"/>
<dbReference type="PANTHER" id="PTHR45694:SF18">
    <property type="entry name" value="GLUTAREDOXIN-1-RELATED"/>
    <property type="match status" value="1"/>
</dbReference>
<dbReference type="InterPro" id="IPR036249">
    <property type="entry name" value="Thioredoxin-like_sf"/>
</dbReference>
<dbReference type="NCBIfam" id="TIGR02181">
    <property type="entry name" value="GRX_bact"/>
    <property type="match status" value="1"/>
</dbReference>
<comment type="function">
    <text evidence="1 7">Has a glutathione-disulfide oxidoreductase activity in the presence of NADPH and glutathione reductase. Reduces low molecular weight disulfides and proteins.</text>
</comment>
<dbReference type="SUPFAM" id="SSF52833">
    <property type="entry name" value="Thioredoxin-like"/>
    <property type="match status" value="1"/>
</dbReference>
<organism evidence="9 10">
    <name type="scientific">Ruegeria atlantica</name>
    <dbReference type="NCBI Taxonomy" id="81569"/>
    <lineage>
        <taxon>Bacteria</taxon>
        <taxon>Pseudomonadati</taxon>
        <taxon>Pseudomonadota</taxon>
        <taxon>Alphaproteobacteria</taxon>
        <taxon>Rhodobacterales</taxon>
        <taxon>Roseobacteraceae</taxon>
        <taxon>Ruegeria</taxon>
    </lineage>
</organism>
<dbReference type="Pfam" id="PF00462">
    <property type="entry name" value="Glutaredoxin"/>
    <property type="match status" value="1"/>
</dbReference>
<sequence length="85" mass="9604">MKPVEIYTSPLCGFCHAAKRLLKQKGVEFKEVDVLMHPKRKPEMIKRAGGKRTVPQIFIGAQHVGGCDELYELERQGKLDRLLAA</sequence>
<dbReference type="GO" id="GO:0045454">
    <property type="term" value="P:cell redox homeostasis"/>
    <property type="evidence" value="ECO:0007669"/>
    <property type="project" value="InterPro"/>
</dbReference>
<dbReference type="PRINTS" id="PR00160">
    <property type="entry name" value="GLUTAREDOXIN"/>
</dbReference>
<reference evidence="10" key="1">
    <citation type="submission" date="2015-09" db="EMBL/GenBank/DDBJ databases">
        <authorList>
            <person name="Rodrigo-Torres L."/>
            <person name="Arahal D.R."/>
        </authorList>
    </citation>
    <scope>NUCLEOTIDE SEQUENCE [LARGE SCALE GENOMIC DNA]</scope>
    <source>
        <strain evidence="10">CECT 4293</strain>
    </source>
</reference>
<dbReference type="EMBL" id="CYPS01000032">
    <property type="protein sequence ID" value="CUH42942.1"/>
    <property type="molecule type" value="Genomic_DNA"/>
</dbReference>
<evidence type="ECO:0000256" key="7">
    <source>
        <dbReference type="RuleBase" id="RU364065"/>
    </source>
</evidence>
<dbReference type="InterPro" id="IPR011900">
    <property type="entry name" value="GRX_bact"/>
</dbReference>
<keyword evidence="10" id="KW-1185">Reference proteome</keyword>
<dbReference type="AlphaFoldDB" id="A0A0P1EK21"/>
<dbReference type="Proteomes" id="UP000050786">
    <property type="component" value="Unassembled WGS sequence"/>
</dbReference>
<evidence type="ECO:0000256" key="6">
    <source>
        <dbReference type="ARBA" id="ARBA00023284"/>
    </source>
</evidence>
<dbReference type="PANTHER" id="PTHR45694">
    <property type="entry name" value="GLUTAREDOXIN 2"/>
    <property type="match status" value="1"/>
</dbReference>
<dbReference type="GO" id="GO:0034599">
    <property type="term" value="P:cellular response to oxidative stress"/>
    <property type="evidence" value="ECO:0007669"/>
    <property type="project" value="TreeGrafter"/>
</dbReference>
<keyword evidence="6 7" id="KW-0676">Redox-active center</keyword>
<evidence type="ECO:0000256" key="2">
    <source>
        <dbReference type="ARBA" id="ARBA00007787"/>
    </source>
</evidence>
<keyword evidence="5" id="KW-1015">Disulfide bond</keyword>
<evidence type="ECO:0000313" key="10">
    <source>
        <dbReference type="Proteomes" id="UP000050786"/>
    </source>
</evidence>
<comment type="similarity">
    <text evidence="2 7">Belongs to the glutaredoxin family.</text>
</comment>
<dbReference type="FunFam" id="3.40.30.10:FF:000018">
    <property type="entry name" value="Glutaredoxin"/>
    <property type="match status" value="1"/>
</dbReference>
<dbReference type="InterPro" id="IPR014025">
    <property type="entry name" value="Glutaredoxin_subgr"/>
</dbReference>
<dbReference type="GO" id="GO:0005737">
    <property type="term" value="C:cytoplasm"/>
    <property type="evidence" value="ECO:0007669"/>
    <property type="project" value="TreeGrafter"/>
</dbReference>
<evidence type="ECO:0000256" key="4">
    <source>
        <dbReference type="ARBA" id="ARBA00022982"/>
    </source>
</evidence>
<protein>
    <recommendedName>
        <fullName evidence="7">Glutaredoxin</fullName>
    </recommendedName>
</protein>
<feature type="domain" description="Glutaredoxin" evidence="8">
    <location>
        <begin position="4"/>
        <end position="64"/>
    </location>
</feature>
<dbReference type="Gene3D" id="3.40.30.10">
    <property type="entry name" value="Glutaredoxin"/>
    <property type="match status" value="1"/>
</dbReference>
<dbReference type="InterPro" id="IPR002109">
    <property type="entry name" value="Glutaredoxin"/>
</dbReference>
<keyword evidence="4 7" id="KW-0249">Electron transport</keyword>
<evidence type="ECO:0000256" key="3">
    <source>
        <dbReference type="ARBA" id="ARBA00022448"/>
    </source>
</evidence>